<evidence type="ECO:0000313" key="3">
    <source>
        <dbReference type="EMBL" id="STY59893.1"/>
    </source>
</evidence>
<proteinExistence type="inferred from homology"/>
<accession>A0A378MUF6</accession>
<reference evidence="3 4" key="1">
    <citation type="submission" date="2018-06" db="EMBL/GenBank/DDBJ databases">
        <authorList>
            <consortium name="Pathogen Informatics"/>
            <person name="Doyle S."/>
        </authorList>
    </citation>
    <scope>NUCLEOTIDE SEQUENCE [LARGE SCALE GENOMIC DNA]</scope>
    <source>
        <strain evidence="3 4">NCTC10638</strain>
    </source>
</reference>
<evidence type="ECO:0000313" key="4">
    <source>
        <dbReference type="Proteomes" id="UP000254802"/>
    </source>
</evidence>
<evidence type="ECO:0000256" key="1">
    <source>
        <dbReference type="ARBA" id="ARBA00093464"/>
    </source>
</evidence>
<comment type="similarity">
    <text evidence="1">Belongs to the MaoP family.</text>
</comment>
<name>A0A378MUF6_MANHA</name>
<dbReference type="EMBL" id="UGPN01000002">
    <property type="protein sequence ID" value="STY59893.1"/>
    <property type="molecule type" value="Genomic_DNA"/>
</dbReference>
<sequence length="78" mass="9149">MYADFIFPNFKQRGIIMADSFSVTRRFFDDKNYPRGFSRHGDYTIRESQTLEQFGQACLALESGERKPATQEEKRFVA</sequence>
<dbReference type="Pfam" id="PF04219">
    <property type="entry name" value="DUF413"/>
    <property type="match status" value="1"/>
</dbReference>
<organism evidence="3 4">
    <name type="scientific">Mannheimia haemolytica</name>
    <name type="common">Pasteurella haemolytica</name>
    <dbReference type="NCBI Taxonomy" id="75985"/>
    <lineage>
        <taxon>Bacteria</taxon>
        <taxon>Pseudomonadati</taxon>
        <taxon>Pseudomonadota</taxon>
        <taxon>Gammaproteobacteria</taxon>
        <taxon>Pasteurellales</taxon>
        <taxon>Pasteurellaceae</taxon>
        <taxon>Mannheimia</taxon>
    </lineage>
</organism>
<dbReference type="InterPro" id="IPR007335">
    <property type="entry name" value="DUF413"/>
</dbReference>
<evidence type="ECO:0000256" key="2">
    <source>
        <dbReference type="ARBA" id="ARBA00093628"/>
    </source>
</evidence>
<protein>
    <recommendedName>
        <fullName evidence="2">Macrodomain Ori protein</fullName>
    </recommendedName>
</protein>
<gene>
    <name evidence="3" type="ORF">NCTC10638_01080</name>
</gene>
<dbReference type="Proteomes" id="UP000254802">
    <property type="component" value="Unassembled WGS sequence"/>
</dbReference>
<dbReference type="STRING" id="75985.WC39_13160"/>
<dbReference type="AlphaFoldDB" id="A0A378MUF6"/>